<gene>
    <name evidence="2" type="ORF">HDK90DRAFT_24417</name>
</gene>
<feature type="compositionally biased region" description="Polar residues" evidence="1">
    <location>
        <begin position="156"/>
        <end position="186"/>
    </location>
</feature>
<protein>
    <submittedName>
        <fullName evidence="2">Uncharacterized protein</fullName>
    </submittedName>
</protein>
<evidence type="ECO:0000313" key="3">
    <source>
        <dbReference type="Proteomes" id="UP001492380"/>
    </source>
</evidence>
<feature type="region of interest" description="Disordered" evidence="1">
    <location>
        <begin position="1"/>
        <end position="24"/>
    </location>
</feature>
<dbReference type="Proteomes" id="UP001492380">
    <property type="component" value="Unassembled WGS sequence"/>
</dbReference>
<keyword evidence="3" id="KW-1185">Reference proteome</keyword>
<evidence type="ECO:0000256" key="1">
    <source>
        <dbReference type="SAM" id="MobiDB-lite"/>
    </source>
</evidence>
<feature type="region of interest" description="Disordered" evidence="1">
    <location>
        <begin position="106"/>
        <end position="190"/>
    </location>
</feature>
<reference evidence="2 3" key="1">
    <citation type="submission" date="2024-04" db="EMBL/GenBank/DDBJ databases">
        <title>Phyllosticta paracitricarpa is synonymous to the EU quarantine fungus P. citricarpa based on phylogenomic analyses.</title>
        <authorList>
            <consortium name="Lawrence Berkeley National Laboratory"/>
            <person name="Van Ingen-Buijs V.A."/>
            <person name="Van Westerhoven A.C."/>
            <person name="Haridas S."/>
            <person name="Skiadas P."/>
            <person name="Martin F."/>
            <person name="Groenewald J.Z."/>
            <person name="Crous P.W."/>
            <person name="Seidl M.F."/>
        </authorList>
    </citation>
    <scope>NUCLEOTIDE SEQUENCE [LARGE SCALE GENOMIC DNA]</scope>
    <source>
        <strain evidence="2 3">CBS 123374</strain>
    </source>
</reference>
<dbReference type="EMBL" id="JBBWRZ010000001">
    <property type="protein sequence ID" value="KAK8246898.1"/>
    <property type="molecule type" value="Genomic_DNA"/>
</dbReference>
<name>A0ABR1Z3C2_9PEZI</name>
<feature type="region of interest" description="Disordered" evidence="1">
    <location>
        <begin position="203"/>
        <end position="262"/>
    </location>
</feature>
<sequence>MDLDLDPEYSFQPYDRPPTTSDGRISDVDLKKTHKCGHLYRNLGQLIDIKYCHDIDQFGENACNGEHWQEDADTVDAADNIVESVKQDTFGARLERLDSEQERVIRAQGFNATPRSPTPLSDRMPAPETVARSPPSRPSEHESVTGAAAAAANELSAGTRSTAEGASRQPGTAPSPTRMHSGQLSEHGNGLGAAAADELPAGIRSVTGGAGPQFSPTWYPTRTHSRQPIEHSSGLGAIAAAHGHSERAWSASGGTSPQVKSS</sequence>
<comment type="caution">
    <text evidence="2">The sequence shown here is derived from an EMBL/GenBank/DDBJ whole genome shotgun (WGS) entry which is preliminary data.</text>
</comment>
<feature type="compositionally biased region" description="Polar residues" evidence="1">
    <location>
        <begin position="110"/>
        <end position="119"/>
    </location>
</feature>
<proteinExistence type="predicted"/>
<evidence type="ECO:0000313" key="2">
    <source>
        <dbReference type="EMBL" id="KAK8246898.1"/>
    </source>
</evidence>
<feature type="compositionally biased region" description="Polar residues" evidence="1">
    <location>
        <begin position="252"/>
        <end position="262"/>
    </location>
</feature>
<organism evidence="2 3">
    <name type="scientific">Phyllosticta capitalensis</name>
    <dbReference type="NCBI Taxonomy" id="121624"/>
    <lineage>
        <taxon>Eukaryota</taxon>
        <taxon>Fungi</taxon>
        <taxon>Dikarya</taxon>
        <taxon>Ascomycota</taxon>
        <taxon>Pezizomycotina</taxon>
        <taxon>Dothideomycetes</taxon>
        <taxon>Dothideomycetes incertae sedis</taxon>
        <taxon>Botryosphaeriales</taxon>
        <taxon>Phyllostictaceae</taxon>
        <taxon>Phyllosticta</taxon>
    </lineage>
</organism>
<accession>A0ABR1Z3C2</accession>